<dbReference type="SUPFAM" id="SSF52047">
    <property type="entry name" value="RNI-like"/>
    <property type="match status" value="1"/>
</dbReference>
<dbReference type="CDD" id="cd22159">
    <property type="entry name" value="F-box_AtTIR1-like"/>
    <property type="match status" value="1"/>
</dbReference>
<dbReference type="SMART" id="SM00367">
    <property type="entry name" value="LRR_CC"/>
    <property type="match status" value="2"/>
</dbReference>
<sequence>MHLVQGPSLFVHAEPDHYSMGAPSPDNRLFSETHISDLPSVILTNIFSNISSPRVRNCISLTCRDWYIIERQTRLELSLRGNICVMHELPICFQQITSLDLSQCSPWGSSLFQSTQNGEEIGNCLRHGFPNVTDLTVYVRDAIDIQMLAWVWPDLEFVRLVRWHQKPMESTEGTEVGNEIEGLLSACKKLKTLNLSNFYSWTEDIPPALQVGAFTAMNLQILNLLKLAPNGFKAQEVQAITTSCPHLEEFYIICEFDHRLLDSVGDEALLSIATNCPRLKVLHLVDFNEWGAAVEDSNEDGEGFAPEDSGLSRQGLEAMFKALPHLEDLVFYLSQNMRDVGSPFEVCASSCKKLRSLKLSHFQGVCGGPHPDGIARCAGLQELRLNKCGDLTDDSLKAISIGCPKLSKLGLRCCNLITKEGLYTCVGNLSRSLKDVEIACCKSLPTATTLKALEPIQSTVKNLHLDCVWDDDILAQEAARAEASRNQPTVEFMNQEQSGFGPPVDIGSARVGMRNWSQRSPAFVDADGLDEMIGAKTDNFLTPHRLVSAKRRRANMDENGSDVGLGYHASYSSIHRGESQSSSSLPRLPNGKSDLVFGNGNANFDLGPIFGAGYAMGRSQEPSENGANSANSLPGKAWKSLETLSLWIPVGEVISPLAVMGLAVCPVLHELKVKVEGDGRQHQKPNKLSWGMQSLCRYPKLEKLALDLSEVTGFSLSAPTGFTDLSLWERHYLVGINSLQLTELEYWPPSDKEVNRRALSLPAAGLLSQCLKVRKLFVHGTAHEHFLMMLNRCPCLRDVQLRGDYYPAPDTIPCQRFEAAVAKRGFPD</sequence>
<evidence type="ECO:0000313" key="3">
    <source>
        <dbReference type="Proteomes" id="UP000822688"/>
    </source>
</evidence>
<proteinExistence type="predicted"/>
<dbReference type="Gene3D" id="3.80.10.10">
    <property type="entry name" value="Ribonuclease Inhibitor"/>
    <property type="match status" value="1"/>
</dbReference>
<dbReference type="GO" id="GO:0019005">
    <property type="term" value="C:SCF ubiquitin ligase complex"/>
    <property type="evidence" value="ECO:0007669"/>
    <property type="project" value="TreeGrafter"/>
</dbReference>
<dbReference type="Pfam" id="PF18511">
    <property type="entry name" value="F-box_5"/>
    <property type="match status" value="1"/>
</dbReference>
<dbReference type="FunFam" id="1.20.1280.50:FF:000023">
    <property type="entry name" value="F-box/LRR-repeat protein 4"/>
    <property type="match status" value="1"/>
</dbReference>
<protein>
    <recommendedName>
        <fullName evidence="1">COI1 F-box domain-containing protein</fullName>
    </recommendedName>
</protein>
<dbReference type="PANTHER" id="PTHR13318:SF224">
    <property type="entry name" value="COI1 F-BOX DOMAIN-CONTAINING PROTEIN"/>
    <property type="match status" value="1"/>
</dbReference>
<gene>
    <name evidence="2" type="ORF">KC19_7G167300</name>
</gene>
<dbReference type="Proteomes" id="UP000822688">
    <property type="component" value="Chromosome 7"/>
</dbReference>
<dbReference type="InterPro" id="IPR041567">
    <property type="entry name" value="COI1_F-box"/>
</dbReference>
<accession>A0A8T0HBT5</accession>
<dbReference type="InterPro" id="IPR006553">
    <property type="entry name" value="Leu-rich_rpt_Cys-con_subtyp"/>
</dbReference>
<dbReference type="PANTHER" id="PTHR13318">
    <property type="entry name" value="PARTNER OF PAIRED, ISOFORM B-RELATED"/>
    <property type="match status" value="1"/>
</dbReference>
<name>A0A8T0HBT5_CERPU</name>
<keyword evidence="3" id="KW-1185">Reference proteome</keyword>
<reference evidence="2" key="1">
    <citation type="submission" date="2020-06" db="EMBL/GenBank/DDBJ databases">
        <title>WGS assembly of Ceratodon purpureus strain R40.</title>
        <authorList>
            <person name="Carey S.B."/>
            <person name="Jenkins J."/>
            <person name="Shu S."/>
            <person name="Lovell J.T."/>
            <person name="Sreedasyam A."/>
            <person name="Maumus F."/>
            <person name="Tiley G.P."/>
            <person name="Fernandez-Pozo N."/>
            <person name="Barry K."/>
            <person name="Chen C."/>
            <person name="Wang M."/>
            <person name="Lipzen A."/>
            <person name="Daum C."/>
            <person name="Saski C.A."/>
            <person name="Payton A.C."/>
            <person name="Mcbreen J.C."/>
            <person name="Conrad R.E."/>
            <person name="Kollar L.M."/>
            <person name="Olsson S."/>
            <person name="Huttunen S."/>
            <person name="Landis J.B."/>
            <person name="Wickett N.J."/>
            <person name="Johnson M.G."/>
            <person name="Rensing S.A."/>
            <person name="Grimwood J."/>
            <person name="Schmutz J."/>
            <person name="Mcdaniel S.F."/>
        </authorList>
    </citation>
    <scope>NUCLEOTIDE SEQUENCE</scope>
    <source>
        <strain evidence="2">R40</strain>
    </source>
</reference>
<feature type="domain" description="COI1 F-box" evidence="1">
    <location>
        <begin position="38"/>
        <end position="74"/>
    </location>
</feature>
<comment type="caution">
    <text evidence="2">The sequence shown here is derived from an EMBL/GenBank/DDBJ whole genome shotgun (WGS) entry which is preliminary data.</text>
</comment>
<dbReference type="EMBL" id="CM026428">
    <property type="protein sequence ID" value="KAG0567858.1"/>
    <property type="molecule type" value="Genomic_DNA"/>
</dbReference>
<dbReference type="AlphaFoldDB" id="A0A8T0HBT5"/>
<evidence type="ECO:0000259" key="1">
    <source>
        <dbReference type="Pfam" id="PF18511"/>
    </source>
</evidence>
<dbReference type="GO" id="GO:0031146">
    <property type="term" value="P:SCF-dependent proteasomal ubiquitin-dependent protein catabolic process"/>
    <property type="evidence" value="ECO:0007669"/>
    <property type="project" value="TreeGrafter"/>
</dbReference>
<dbReference type="InterPro" id="IPR032675">
    <property type="entry name" value="LRR_dom_sf"/>
</dbReference>
<evidence type="ECO:0000313" key="2">
    <source>
        <dbReference type="EMBL" id="KAG0567858.1"/>
    </source>
</evidence>
<organism evidence="2 3">
    <name type="scientific">Ceratodon purpureus</name>
    <name type="common">Fire moss</name>
    <name type="synonym">Dicranum purpureum</name>
    <dbReference type="NCBI Taxonomy" id="3225"/>
    <lineage>
        <taxon>Eukaryota</taxon>
        <taxon>Viridiplantae</taxon>
        <taxon>Streptophyta</taxon>
        <taxon>Embryophyta</taxon>
        <taxon>Bryophyta</taxon>
        <taxon>Bryophytina</taxon>
        <taxon>Bryopsida</taxon>
        <taxon>Dicranidae</taxon>
        <taxon>Pseudoditrichales</taxon>
        <taxon>Ditrichaceae</taxon>
        <taxon>Ceratodon</taxon>
    </lineage>
</organism>